<gene>
    <name evidence="5 7" type="primary">USB1</name>
    <name evidence="7" type="ORF">OHC33_001749</name>
</gene>
<comment type="caution">
    <text evidence="7">The sequence shown here is derived from an EMBL/GenBank/DDBJ whole genome shotgun (WGS) entry which is preliminary data.</text>
</comment>
<sequence>MKNYDIAMTLVGYSDSEDDAEQTKETTIKGLETRKKHAGEATLKRKRQERDDKPAQRIGKPAPSLPANFHTLYATQVRTSTSDDPALHGGRQRQVPHVVGNWPSFVYLEWLPAEDDLLVLDQVIKEAASQLQAGSETKGASYKLESSLRSELGVRLPLHISLSSPLTLTTDTKDEFEKGLTKAIQNAGIRTFQIRPSGVRWVSNFDKTRHFLILSLTKPGDDQLQTLLSTCNGVARRFGLTELYGNRGGNGVGVPQQPVAQLGGDKAIVPADANDMFHISIAWTLARPANEAVNIGEESYQRLTGIKLFVGEVLIKIGNAVSTVHLREAATKRT</sequence>
<feature type="compositionally biased region" description="Basic and acidic residues" evidence="6">
    <location>
        <begin position="21"/>
        <end position="55"/>
    </location>
</feature>
<evidence type="ECO:0000256" key="2">
    <source>
        <dbReference type="ARBA" id="ARBA00022801"/>
    </source>
</evidence>
<evidence type="ECO:0000256" key="6">
    <source>
        <dbReference type="SAM" id="MobiDB-lite"/>
    </source>
</evidence>
<evidence type="ECO:0000256" key="4">
    <source>
        <dbReference type="ARBA" id="ARBA00023242"/>
    </source>
</evidence>
<dbReference type="PANTHER" id="PTHR13522">
    <property type="entry name" value="U6 SNRNA PHOSPHODIESTERASE 1"/>
    <property type="match status" value="1"/>
</dbReference>
<name>A0AAN8EW61_9EURO</name>
<comment type="similarity">
    <text evidence="5">Belongs to the 2H phosphoesterase superfamily. USB1 family.</text>
</comment>
<dbReference type="Proteomes" id="UP001316803">
    <property type="component" value="Unassembled WGS sequence"/>
</dbReference>
<keyword evidence="1 5" id="KW-0540">Nuclease</keyword>
<dbReference type="Gene3D" id="3.90.1140.10">
    <property type="entry name" value="Cyclic phosphodiesterase"/>
    <property type="match status" value="1"/>
</dbReference>
<evidence type="ECO:0000313" key="8">
    <source>
        <dbReference type="Proteomes" id="UP001316803"/>
    </source>
</evidence>
<protein>
    <recommendedName>
        <fullName evidence="5">U6 snRNA phosphodiesterase</fullName>
        <ecNumber evidence="5">3.1.4.-</ecNumber>
    </recommendedName>
</protein>
<feature type="region of interest" description="Disordered" evidence="6">
    <location>
        <begin position="11"/>
        <end position="67"/>
    </location>
</feature>
<evidence type="ECO:0000313" key="7">
    <source>
        <dbReference type="EMBL" id="KAK5957375.1"/>
    </source>
</evidence>
<keyword evidence="8" id="KW-1185">Reference proteome</keyword>
<dbReference type="AlphaFoldDB" id="A0AAN8EW61"/>
<keyword evidence="7" id="KW-0269">Exonuclease</keyword>
<keyword evidence="2 5" id="KW-0378">Hydrolase</keyword>
<evidence type="ECO:0000256" key="1">
    <source>
        <dbReference type="ARBA" id="ARBA00022722"/>
    </source>
</evidence>
<comment type="subcellular location">
    <subcellularLocation>
        <location evidence="5">Nucleus</location>
    </subcellularLocation>
</comment>
<dbReference type="Pfam" id="PF09749">
    <property type="entry name" value="HVSL"/>
    <property type="match status" value="1"/>
</dbReference>
<dbReference type="HAMAP" id="MF_03040">
    <property type="entry name" value="USB1"/>
    <property type="match status" value="1"/>
</dbReference>
<dbReference type="EC" id="3.1.4.-" evidence="5"/>
<dbReference type="GO" id="GO:0016829">
    <property type="term" value="F:lyase activity"/>
    <property type="evidence" value="ECO:0007669"/>
    <property type="project" value="UniProtKB-KW"/>
</dbReference>
<evidence type="ECO:0000256" key="5">
    <source>
        <dbReference type="HAMAP-Rule" id="MF_03040"/>
    </source>
</evidence>
<keyword evidence="4 5" id="KW-0539">Nucleus</keyword>
<proteinExistence type="inferred from homology"/>
<dbReference type="GO" id="GO:0005634">
    <property type="term" value="C:nucleus"/>
    <property type="evidence" value="ECO:0007669"/>
    <property type="project" value="UniProtKB-SubCell"/>
</dbReference>
<evidence type="ECO:0000256" key="3">
    <source>
        <dbReference type="ARBA" id="ARBA00023239"/>
    </source>
</evidence>
<reference evidence="7 8" key="1">
    <citation type="submission" date="2022-12" db="EMBL/GenBank/DDBJ databases">
        <title>Genomic features and morphological characterization of a novel Knufia sp. strain isolated from spacecraft assembly facility.</title>
        <authorList>
            <person name="Teixeira M."/>
            <person name="Chander A.M."/>
            <person name="Stajich J.E."/>
            <person name="Venkateswaran K."/>
        </authorList>
    </citation>
    <scope>NUCLEOTIDE SEQUENCE [LARGE SCALE GENOMIC DNA]</scope>
    <source>
        <strain evidence="7 8">FJI-L2-BK-P2</strain>
    </source>
</reference>
<accession>A0AAN8EW61</accession>
<feature type="active site" description="Proton donor/acceptor" evidence="5">
    <location>
        <position position="278"/>
    </location>
</feature>
<dbReference type="InterPro" id="IPR027521">
    <property type="entry name" value="Usb1"/>
</dbReference>
<dbReference type="EMBL" id="JAKLMC020000003">
    <property type="protein sequence ID" value="KAK5957375.1"/>
    <property type="molecule type" value="Genomic_DNA"/>
</dbReference>
<dbReference type="GO" id="GO:1990838">
    <property type="term" value="F:poly(U)-specific exoribonuclease activity, producing 3' uridine cyclic phosphate ends"/>
    <property type="evidence" value="ECO:0007669"/>
    <property type="project" value="UniProtKB-UniRule"/>
</dbReference>
<dbReference type="PANTHER" id="PTHR13522:SF3">
    <property type="entry name" value="U6 SNRNA PHOSPHODIESTERASE 1"/>
    <property type="match status" value="1"/>
</dbReference>
<comment type="function">
    <text evidence="5">Phosphodiesterase responsible for the U6 snRNA 3' end processing. Acts as an exoribonuclease (RNase) responsible for trimming the poly(U) tract of the last nucleotides in the pre-U6 snRNA molecule, leading to the formation of mature U6 snRNA.</text>
</comment>
<dbReference type="GO" id="GO:0034477">
    <property type="term" value="P:U6 snRNA 3'-end processing"/>
    <property type="evidence" value="ECO:0007669"/>
    <property type="project" value="UniProtKB-UniRule"/>
</dbReference>
<feature type="active site" description="Proton donor/acceptor" evidence="5">
    <location>
        <position position="159"/>
    </location>
</feature>
<organism evidence="7 8">
    <name type="scientific">Knufia fluminis</name>
    <dbReference type="NCBI Taxonomy" id="191047"/>
    <lineage>
        <taxon>Eukaryota</taxon>
        <taxon>Fungi</taxon>
        <taxon>Dikarya</taxon>
        <taxon>Ascomycota</taxon>
        <taxon>Pezizomycotina</taxon>
        <taxon>Eurotiomycetes</taxon>
        <taxon>Chaetothyriomycetidae</taxon>
        <taxon>Chaetothyriales</taxon>
        <taxon>Trichomeriaceae</taxon>
        <taxon>Knufia</taxon>
    </lineage>
</organism>
<keyword evidence="3" id="KW-0456">Lyase</keyword>